<proteinExistence type="predicted"/>
<feature type="compositionally biased region" description="Basic residues" evidence="7">
    <location>
        <begin position="55"/>
        <end position="68"/>
    </location>
</feature>
<keyword evidence="5" id="KW-0690">Ribosome biogenesis</keyword>
<evidence type="ECO:0000256" key="2">
    <source>
        <dbReference type="ARBA" id="ARBA00004496"/>
    </source>
</evidence>
<gene>
    <name evidence="8" type="ORF">OHK93_008643</name>
</gene>
<evidence type="ECO:0000256" key="1">
    <source>
        <dbReference type="ARBA" id="ARBA00004123"/>
    </source>
</evidence>
<keyword evidence="3" id="KW-0813">Transport</keyword>
<dbReference type="Pfam" id="PF09135">
    <property type="entry name" value="Alb1"/>
    <property type="match status" value="1"/>
</dbReference>
<feature type="compositionally biased region" description="Polar residues" evidence="7">
    <location>
        <begin position="151"/>
        <end position="161"/>
    </location>
</feature>
<dbReference type="GO" id="GO:0000055">
    <property type="term" value="P:ribosomal large subunit export from nucleus"/>
    <property type="evidence" value="ECO:0007669"/>
    <property type="project" value="TreeGrafter"/>
</dbReference>
<keyword evidence="4" id="KW-0963">Cytoplasm</keyword>
<dbReference type="Proteomes" id="UP001161017">
    <property type="component" value="Unassembled WGS sequence"/>
</dbReference>
<dbReference type="GO" id="GO:0030687">
    <property type="term" value="C:preribosome, large subunit precursor"/>
    <property type="evidence" value="ECO:0007669"/>
    <property type="project" value="TreeGrafter"/>
</dbReference>
<evidence type="ECO:0000256" key="6">
    <source>
        <dbReference type="ARBA" id="ARBA00023242"/>
    </source>
</evidence>
<evidence type="ECO:0000313" key="9">
    <source>
        <dbReference type="Proteomes" id="UP001161017"/>
    </source>
</evidence>
<dbReference type="PANTHER" id="PTHR28280:SF1">
    <property type="entry name" value="SHUTTLING PRE-60S FACTOR ECM1"/>
    <property type="match status" value="1"/>
</dbReference>
<dbReference type="PANTHER" id="PTHR28280">
    <property type="entry name" value="SHUTTLING PRE-60S FACTOR ECM1"/>
    <property type="match status" value="1"/>
</dbReference>
<feature type="region of interest" description="Disordered" evidence="7">
    <location>
        <begin position="1"/>
        <end position="181"/>
    </location>
</feature>
<dbReference type="InterPro" id="IPR022784">
    <property type="entry name" value="Ribosome_bgen_Alb1"/>
</dbReference>
<evidence type="ECO:0000256" key="4">
    <source>
        <dbReference type="ARBA" id="ARBA00022490"/>
    </source>
</evidence>
<evidence type="ECO:0000313" key="8">
    <source>
        <dbReference type="EMBL" id="MDI1489365.1"/>
    </source>
</evidence>
<feature type="compositionally biased region" description="Basic and acidic residues" evidence="7">
    <location>
        <begin position="103"/>
        <end position="115"/>
    </location>
</feature>
<evidence type="ECO:0000256" key="3">
    <source>
        <dbReference type="ARBA" id="ARBA00022448"/>
    </source>
</evidence>
<evidence type="ECO:0000256" key="5">
    <source>
        <dbReference type="ARBA" id="ARBA00022517"/>
    </source>
</evidence>
<reference evidence="8" key="1">
    <citation type="journal article" date="2023" name="Genome Biol. Evol.">
        <title>First Whole Genome Sequence and Flow Cytometry Genome Size Data for the Lichen-Forming Fungus Ramalina farinacea (Ascomycota).</title>
        <authorList>
            <person name="Llewellyn T."/>
            <person name="Mian S."/>
            <person name="Hill R."/>
            <person name="Leitch I.J."/>
            <person name="Gaya E."/>
        </authorList>
    </citation>
    <scope>NUCLEOTIDE SEQUENCE</scope>
    <source>
        <strain evidence="8">LIQ254RAFAR</strain>
    </source>
</reference>
<keyword evidence="9" id="KW-1185">Reference proteome</keyword>
<keyword evidence="6" id="KW-0539">Nucleus</keyword>
<accession>A0AA43QS40</accession>
<feature type="compositionally biased region" description="Basic and acidic residues" evidence="7">
    <location>
        <begin position="69"/>
        <end position="79"/>
    </location>
</feature>
<dbReference type="EMBL" id="JAPUFD010000009">
    <property type="protein sequence ID" value="MDI1489365.1"/>
    <property type="molecule type" value="Genomic_DNA"/>
</dbReference>
<comment type="subcellular location">
    <subcellularLocation>
        <location evidence="2">Cytoplasm</location>
    </subcellularLocation>
    <subcellularLocation>
        <location evidence="1">Nucleus</location>
    </subcellularLocation>
</comment>
<name>A0AA43QS40_9LECA</name>
<dbReference type="InterPro" id="IPR053278">
    <property type="entry name" value="Pre-60S_factor_ECM1"/>
</dbReference>
<protein>
    <recommendedName>
        <fullName evidence="10">Ribosome biogenesis protein Alb1</fullName>
    </recommendedName>
</protein>
<dbReference type="GO" id="GO:0005737">
    <property type="term" value="C:cytoplasm"/>
    <property type="evidence" value="ECO:0007669"/>
    <property type="project" value="UniProtKB-SubCell"/>
</dbReference>
<evidence type="ECO:0008006" key="10">
    <source>
        <dbReference type="Google" id="ProtNLM"/>
    </source>
</evidence>
<organism evidence="8 9">
    <name type="scientific">Ramalina farinacea</name>
    <dbReference type="NCBI Taxonomy" id="258253"/>
    <lineage>
        <taxon>Eukaryota</taxon>
        <taxon>Fungi</taxon>
        <taxon>Dikarya</taxon>
        <taxon>Ascomycota</taxon>
        <taxon>Pezizomycotina</taxon>
        <taxon>Lecanoromycetes</taxon>
        <taxon>OSLEUM clade</taxon>
        <taxon>Lecanoromycetidae</taxon>
        <taxon>Lecanorales</taxon>
        <taxon>Lecanorineae</taxon>
        <taxon>Ramalinaceae</taxon>
        <taxon>Ramalina</taxon>
    </lineage>
</organism>
<dbReference type="GO" id="GO:0005730">
    <property type="term" value="C:nucleolus"/>
    <property type="evidence" value="ECO:0007669"/>
    <property type="project" value="TreeGrafter"/>
</dbReference>
<comment type="caution">
    <text evidence="8">The sequence shown here is derived from an EMBL/GenBank/DDBJ whole genome shotgun (WGS) entry which is preliminary data.</text>
</comment>
<dbReference type="AlphaFoldDB" id="A0AA43QS40"/>
<evidence type="ECO:0000256" key="7">
    <source>
        <dbReference type="SAM" id="MobiDB-lite"/>
    </source>
</evidence>
<sequence length="181" mass="19765">MAKTPKIKNASKPTIRSRAARKAAAAEPLVPKAPSHPSRDSSATFLAPSKNAGIAKKKKLTPLKRKQRIRLEQGKEKAENVQGRIEAKMMGSKGRGERRKARRADWEDIDEKIGREIGAGSKSKTGKKQEPEEDQGLVEHSARGVFDSAENDLTVQENAQSPKMGKAQDTAAALEEDEEIS</sequence>